<protein>
    <submittedName>
        <fullName evidence="1">Uncharacterized protein</fullName>
    </submittedName>
</protein>
<dbReference type="AlphaFoldDB" id="A0A2V3DNL9"/>
<keyword evidence="2" id="KW-1185">Reference proteome</keyword>
<reference evidence="1 2" key="1">
    <citation type="submission" date="2018-05" db="EMBL/GenBank/DDBJ databases">
        <title>Genetic diversity of glacier-inhabiting Cryobacterium bacteria in China and description of Cryobacterium mengkeensis sp. nov. and Arthrobacter glacialis sp. nov.</title>
        <authorList>
            <person name="Liu Q."/>
            <person name="Xin Y.-H."/>
        </authorList>
    </citation>
    <scope>NUCLEOTIDE SEQUENCE [LARGE SCALE GENOMIC DNA]</scope>
    <source>
        <strain evidence="1 2">GP3</strain>
    </source>
</reference>
<organism evidence="1 2">
    <name type="scientific">Arthrobacter psychrochitiniphilus</name>
    <dbReference type="NCBI Taxonomy" id="291045"/>
    <lineage>
        <taxon>Bacteria</taxon>
        <taxon>Bacillati</taxon>
        <taxon>Actinomycetota</taxon>
        <taxon>Actinomycetes</taxon>
        <taxon>Micrococcales</taxon>
        <taxon>Micrococcaceae</taxon>
        <taxon>Arthrobacter</taxon>
    </lineage>
</organism>
<name>A0A2V3DNL9_9MICC</name>
<evidence type="ECO:0000313" key="2">
    <source>
        <dbReference type="Proteomes" id="UP000246303"/>
    </source>
</evidence>
<proteinExistence type="predicted"/>
<dbReference type="EMBL" id="QHLZ01000016">
    <property type="protein sequence ID" value="PXA64069.1"/>
    <property type="molecule type" value="Genomic_DNA"/>
</dbReference>
<comment type="caution">
    <text evidence="1">The sequence shown here is derived from an EMBL/GenBank/DDBJ whole genome shotgun (WGS) entry which is preliminary data.</text>
</comment>
<sequence length="63" mass="7547">MYPHEPDVRIRRIPAMATKLPREKRKRVIFQLNIPWLDRIQQHYASRTYNAVHHPITECLGLA</sequence>
<gene>
    <name evidence="1" type="ORF">CVS29_17015</name>
</gene>
<accession>A0A2V3DNL9</accession>
<dbReference type="Proteomes" id="UP000246303">
    <property type="component" value="Unassembled WGS sequence"/>
</dbReference>
<evidence type="ECO:0000313" key="1">
    <source>
        <dbReference type="EMBL" id="PXA64069.1"/>
    </source>
</evidence>